<dbReference type="PANTHER" id="PTHR33055:SF3">
    <property type="entry name" value="PUTATIVE TRANSPOSASE FOR IS117-RELATED"/>
    <property type="match status" value="1"/>
</dbReference>
<organism evidence="1 2">
    <name type="scientific">Paracoccus liaowanqingii</name>
    <dbReference type="NCBI Taxonomy" id="2560053"/>
    <lineage>
        <taxon>Bacteria</taxon>
        <taxon>Pseudomonadati</taxon>
        <taxon>Pseudomonadota</taxon>
        <taxon>Alphaproteobacteria</taxon>
        <taxon>Rhodobacterales</taxon>
        <taxon>Paracoccaceae</taxon>
        <taxon>Paracoccus</taxon>
    </lineage>
</organism>
<dbReference type="OrthoDB" id="8261795at2"/>
<dbReference type="AlphaFoldDB" id="A0A4Z1C236"/>
<dbReference type="InterPro" id="IPR047650">
    <property type="entry name" value="Transpos_IS110"/>
</dbReference>
<dbReference type="Proteomes" id="UP000297972">
    <property type="component" value="Unassembled WGS sequence"/>
</dbReference>
<protein>
    <submittedName>
        <fullName evidence="1">Transposase</fullName>
    </submittedName>
</protein>
<name>A0A4Z1C236_9RHOB</name>
<evidence type="ECO:0000313" key="1">
    <source>
        <dbReference type="EMBL" id="TGN57492.1"/>
    </source>
</evidence>
<gene>
    <name evidence="1" type="ORF">E4L95_13205</name>
</gene>
<comment type="caution">
    <text evidence="1">The sequence shown here is derived from an EMBL/GenBank/DDBJ whole genome shotgun (WGS) entry which is preliminary data.</text>
</comment>
<accession>A0A4Z1C236</accession>
<dbReference type="PANTHER" id="PTHR33055">
    <property type="entry name" value="TRANSPOSASE FOR INSERTION SEQUENCE ELEMENT IS1111A"/>
    <property type="match status" value="1"/>
</dbReference>
<dbReference type="EMBL" id="SRPG01000128">
    <property type="protein sequence ID" value="TGN57492.1"/>
    <property type="molecule type" value="Genomic_DNA"/>
</dbReference>
<proteinExistence type="predicted"/>
<keyword evidence="2" id="KW-1185">Reference proteome</keyword>
<evidence type="ECO:0000313" key="2">
    <source>
        <dbReference type="Proteomes" id="UP000297972"/>
    </source>
</evidence>
<sequence>MKEGSIIDVDLDKQVFQVHGATAEGAVVFRKKLSRKQFLAFIQAHSGCQVAMEACATSHHWARTLADLGHEARLIAPKFVKPNVKNQKNDMADAEAIWVSGV</sequence>
<reference evidence="1 2" key="1">
    <citation type="submission" date="2019-03" db="EMBL/GenBank/DDBJ databases">
        <authorList>
            <person name="Li J."/>
        </authorList>
    </citation>
    <scope>NUCLEOTIDE SEQUENCE [LARGE SCALE GENOMIC DNA]</scope>
    <source>
        <strain evidence="1 2">3058</strain>
    </source>
</reference>